<sequence length="145" mass="15795">MWDSVKILVGLRSGHKDHHKCDITTEAVETAGSLIEEMLPGFCDSNWQHGVHIRGHGEGYDTIGHVSEYMERHSVSKLIGSPPGCVGYGDGGALTEAVHKNPLTLILIDEIEKAHPDGFNILLQVFEDGHLNDPQVLTSVTSFAL</sequence>
<keyword evidence="1" id="KW-0547">Nucleotide-binding</keyword>
<dbReference type="InterPro" id="IPR050130">
    <property type="entry name" value="ClpA_ClpB"/>
</dbReference>
<dbReference type="Gene3D" id="3.40.50.300">
    <property type="entry name" value="P-loop containing nucleotide triphosphate hydrolases"/>
    <property type="match status" value="1"/>
</dbReference>
<keyword evidence="5" id="KW-1185">Reference proteome</keyword>
<name>A0ABP1BFK0_9BRYO</name>
<feature type="domain" description="ATPase AAA-type core" evidence="3">
    <location>
        <begin position="66"/>
        <end position="135"/>
    </location>
</feature>
<protein>
    <recommendedName>
        <fullName evidence="3">ATPase AAA-type core domain-containing protein</fullName>
    </recommendedName>
</protein>
<dbReference type="EMBL" id="OZ023705">
    <property type="protein sequence ID" value="CAK9874177.1"/>
    <property type="molecule type" value="Genomic_DNA"/>
</dbReference>
<dbReference type="InterPro" id="IPR003959">
    <property type="entry name" value="ATPase_AAA_core"/>
</dbReference>
<dbReference type="InterPro" id="IPR001270">
    <property type="entry name" value="ClpA/B"/>
</dbReference>
<dbReference type="InterPro" id="IPR027417">
    <property type="entry name" value="P-loop_NTPase"/>
</dbReference>
<keyword evidence="2" id="KW-0067">ATP-binding</keyword>
<dbReference type="PANTHER" id="PTHR11638">
    <property type="entry name" value="ATP-DEPENDENT CLP PROTEASE"/>
    <property type="match status" value="1"/>
</dbReference>
<evidence type="ECO:0000313" key="5">
    <source>
        <dbReference type="Proteomes" id="UP001497522"/>
    </source>
</evidence>
<accession>A0ABP1BFK0</accession>
<dbReference type="PRINTS" id="PR00300">
    <property type="entry name" value="CLPPROTEASEA"/>
</dbReference>
<dbReference type="SUPFAM" id="SSF52540">
    <property type="entry name" value="P-loop containing nucleoside triphosphate hydrolases"/>
    <property type="match status" value="1"/>
</dbReference>
<dbReference type="Pfam" id="PF07724">
    <property type="entry name" value="AAA_2"/>
    <property type="match status" value="1"/>
</dbReference>
<evidence type="ECO:0000256" key="1">
    <source>
        <dbReference type="ARBA" id="ARBA00022741"/>
    </source>
</evidence>
<evidence type="ECO:0000259" key="3">
    <source>
        <dbReference type="Pfam" id="PF07724"/>
    </source>
</evidence>
<proteinExistence type="predicted"/>
<dbReference type="Proteomes" id="UP001497522">
    <property type="component" value="Chromosome 4"/>
</dbReference>
<evidence type="ECO:0000256" key="2">
    <source>
        <dbReference type="ARBA" id="ARBA00022840"/>
    </source>
</evidence>
<reference evidence="4" key="1">
    <citation type="submission" date="2024-03" db="EMBL/GenBank/DDBJ databases">
        <authorList>
            <consortium name="ELIXIR-Norway"/>
            <consortium name="Elixir Norway"/>
        </authorList>
    </citation>
    <scope>NUCLEOTIDE SEQUENCE</scope>
</reference>
<gene>
    <name evidence="4" type="ORF">CSSPJE1EN2_LOCUS16618</name>
</gene>
<dbReference type="PANTHER" id="PTHR11638:SF185">
    <property type="entry name" value="ATP-DEPENDENT CLP PROTEASE ATP-BINDING SUBUNIT"/>
    <property type="match status" value="1"/>
</dbReference>
<evidence type="ECO:0000313" key="4">
    <source>
        <dbReference type="EMBL" id="CAK9874177.1"/>
    </source>
</evidence>
<organism evidence="4 5">
    <name type="scientific">Sphagnum jensenii</name>
    <dbReference type="NCBI Taxonomy" id="128206"/>
    <lineage>
        <taxon>Eukaryota</taxon>
        <taxon>Viridiplantae</taxon>
        <taxon>Streptophyta</taxon>
        <taxon>Embryophyta</taxon>
        <taxon>Bryophyta</taxon>
        <taxon>Sphagnophytina</taxon>
        <taxon>Sphagnopsida</taxon>
        <taxon>Sphagnales</taxon>
        <taxon>Sphagnaceae</taxon>
        <taxon>Sphagnum</taxon>
    </lineage>
</organism>